<sequence length="1131" mass="124692">MVIRSMGQSEDLLIPEIVEIVARLDSGADALSLTGLFGASKALILSQIALLARRPLVVLASSSAEAELLAKDLQVFFHGPVGFLPERDEDPETGYQRIACLAGLATKELPLAVVSLQAALERLSPPSALLGAAFTLYVGRLIARDELLGVLEVGGYRRVNQVTDRGEYSLRGHLLDLFPPKSVLSRVEESDLPVRAEFFGDEVLELRAFDPTTQRSVRPVEQVSILPVIEVPLTGEGCQQALEEPADLLQYVAPDAVWVLVDQAGLQAAARDFAEHGLRASHHIPTVPPLVKGGAGGFSHLDWSDFEQRLSLRPRILLEEFFPAHSLTGGAAIGFQVRTITAYRGRMMELIRDLEEWRRQSRRIHLVCRSEAQGRRLAEVLKEHDVAASLDPGMALPGGITILAGELSGGFHLDEASLTYITESEIFGIRHIPPRRLRPKEVSPLASYQDLAYGDFVVHEDHGIGLYKGLRQLAAGETEGDYLLIVYADHAKLYVPTSKLHLVYRYAGADGNSPALDRLGSASWTKAKERVRASIREMAQELLTLYAARHVVKGHAFSPDTPWQREFEAGFPYEETSGQLRAIADAKADMERDRPMDRLICGDVGYGKTEVAMRAAFKAVMGGKQVAVLVPTTVLALQHFRTFSERFGNFPIKVEMLSRFRSRTEQGDVLRGVRDGIVDIVIGTHRLLQKDVHFRDLGLLVVDEEHRFGVAAKERMKQIRRQVNVLTLTATPIPRTMYMSMLGVRDISTIETPPEDRLSIRTTVARFDQAIIKEAIEQELDRGGQVFFVHNRVESIQSVARLIKQLVPRARLTVAHGKLPEERLERIMCDFYNGTFDVLLCTTIIESGLDVGAANTIIIDRADALGLAQLYQLRGRVGRDKHRAYAYLLVPEDAMLSEVAKKRLQAIAELTELGSGFKVAARDLEIRGAGNLLGPEQHGQIAAVGFDLYCRLIESTVRELKGEVAAEPVEPSIRLEAAGYVPEAYVEDPNVRLQLYKRLAALTSTQEVSALREELIDRFGEPPHEAERLLTAMALKILARALHIREVDATGKTIRIVFSESPPLAPAKVAALLREEGGRLRYIPKSPHPPLTKGGHGGVDGAGGDALEYAVDGGDNIATVQVLLSRLQECR</sequence>
<proteinExistence type="inferred from homology"/>
<dbReference type="Pfam" id="PF00270">
    <property type="entry name" value="DEAD"/>
    <property type="match status" value="1"/>
</dbReference>
<feature type="domain" description="Helicase C-terminal" evidence="15">
    <location>
        <begin position="766"/>
        <end position="925"/>
    </location>
</feature>
<accession>A0A2T4TVL1</accession>
<keyword evidence="17" id="KW-1185">Reference proteome</keyword>
<dbReference type="CDD" id="cd17991">
    <property type="entry name" value="DEXHc_TRCF"/>
    <property type="match status" value="1"/>
</dbReference>
<dbReference type="InterPro" id="IPR041471">
    <property type="entry name" value="UvrB_inter"/>
</dbReference>
<dbReference type="Gene3D" id="3.90.1150.50">
    <property type="entry name" value="Transcription-repair-coupling factor, D7 domain"/>
    <property type="match status" value="1"/>
</dbReference>
<dbReference type="InterPro" id="IPR011545">
    <property type="entry name" value="DEAD/DEAH_box_helicase_dom"/>
</dbReference>
<evidence type="ECO:0000256" key="3">
    <source>
        <dbReference type="ARBA" id="ARBA00022741"/>
    </source>
</evidence>
<dbReference type="AlphaFoldDB" id="A0A2T4TVL1"/>
<evidence type="ECO:0000256" key="13">
    <source>
        <dbReference type="HAMAP-Rule" id="MF_00969"/>
    </source>
</evidence>
<dbReference type="Gene3D" id="3.40.50.11180">
    <property type="match status" value="1"/>
</dbReference>
<comment type="subcellular location">
    <subcellularLocation>
        <location evidence="1 13">Cytoplasm</location>
    </subcellularLocation>
</comment>
<dbReference type="InterPro" id="IPR004576">
    <property type="entry name" value="Mfd"/>
</dbReference>
<dbReference type="Pfam" id="PF00271">
    <property type="entry name" value="Helicase_C"/>
    <property type="match status" value="1"/>
</dbReference>
<dbReference type="HAMAP" id="MF_00969">
    <property type="entry name" value="TRCF"/>
    <property type="match status" value="1"/>
</dbReference>
<dbReference type="GO" id="GO:0000716">
    <property type="term" value="P:transcription-coupled nucleotide-excision repair, DNA damage recognition"/>
    <property type="evidence" value="ECO:0007669"/>
    <property type="project" value="UniProtKB-UniRule"/>
</dbReference>
<keyword evidence="6" id="KW-0347">Helicase</keyword>
<name>A0A2T4TVL1_9BACT</name>
<dbReference type="SMART" id="SM00490">
    <property type="entry name" value="HELICc"/>
    <property type="match status" value="1"/>
</dbReference>
<gene>
    <name evidence="13 16" type="primary">mfd</name>
    <name evidence="16" type="ORF">CLG94_11240</name>
</gene>
<keyword evidence="4 13" id="KW-0227">DNA damage</keyword>
<dbReference type="SMART" id="SM01058">
    <property type="entry name" value="CarD_TRCF"/>
    <property type="match status" value="1"/>
</dbReference>
<reference evidence="17" key="2">
    <citation type="journal article" date="2018" name="Environ. Microbiol.">
        <title>Bloom of a denitrifying methanotroph, 'Candidatus Methylomirabilis limnetica', in a deep stratified lake.</title>
        <authorList>
            <person name="Graf J.S."/>
            <person name="Mayr M.J."/>
            <person name="Marchant H.K."/>
            <person name="Tienken D."/>
            <person name="Hach P.F."/>
            <person name="Brand A."/>
            <person name="Schubert C.J."/>
            <person name="Kuypers M.M."/>
            <person name="Milucka J."/>
        </authorList>
    </citation>
    <scope>NUCLEOTIDE SEQUENCE [LARGE SCALE GENOMIC DNA]</scope>
    <source>
        <strain evidence="17">Zug</strain>
    </source>
</reference>
<evidence type="ECO:0000256" key="5">
    <source>
        <dbReference type="ARBA" id="ARBA00022801"/>
    </source>
</evidence>
<dbReference type="GO" id="GO:0005737">
    <property type="term" value="C:cytoplasm"/>
    <property type="evidence" value="ECO:0007669"/>
    <property type="project" value="UniProtKB-SubCell"/>
</dbReference>
<dbReference type="InterPro" id="IPR036101">
    <property type="entry name" value="CarD-like/TRCF_RID_sf"/>
</dbReference>
<dbReference type="InterPro" id="IPR014001">
    <property type="entry name" value="Helicase_ATP-bd"/>
</dbReference>
<evidence type="ECO:0000256" key="10">
    <source>
        <dbReference type="ARBA" id="ARBA00061104"/>
    </source>
</evidence>
<evidence type="ECO:0000256" key="6">
    <source>
        <dbReference type="ARBA" id="ARBA00022806"/>
    </source>
</evidence>
<dbReference type="InterPro" id="IPR037235">
    <property type="entry name" value="TRCF-like_C_D7"/>
</dbReference>
<dbReference type="InterPro" id="IPR001650">
    <property type="entry name" value="Helicase_C-like"/>
</dbReference>
<dbReference type="EC" id="3.6.4.-" evidence="13"/>
<evidence type="ECO:0000256" key="7">
    <source>
        <dbReference type="ARBA" id="ARBA00022840"/>
    </source>
</evidence>
<protein>
    <recommendedName>
        <fullName evidence="12 13">Transcription-repair-coupling factor</fullName>
        <shortName evidence="13">TRCF</shortName>
        <ecNumber evidence="13">3.6.4.-</ecNumber>
    </recommendedName>
</protein>
<keyword evidence="5 13" id="KW-0378">Hydrolase</keyword>
<dbReference type="InterPro" id="IPR005118">
    <property type="entry name" value="TRCF_C"/>
</dbReference>
<dbReference type="SMART" id="SM00487">
    <property type="entry name" value="DEXDc"/>
    <property type="match status" value="1"/>
</dbReference>
<dbReference type="InterPro" id="IPR047112">
    <property type="entry name" value="RecG/Mfd"/>
</dbReference>
<reference evidence="16 17" key="1">
    <citation type="submission" date="2017-09" db="EMBL/GenBank/DDBJ databases">
        <title>Bloom of a denitrifying methanotroph, Candidatus Methylomirabilis limnetica, in a deep stratified lake.</title>
        <authorList>
            <person name="Graf J.S."/>
            <person name="Marchant H.K."/>
            <person name="Tienken D."/>
            <person name="Hach P.F."/>
            <person name="Brand A."/>
            <person name="Schubert C.J."/>
            <person name="Kuypers M.M."/>
            <person name="Milucka J."/>
        </authorList>
    </citation>
    <scope>NUCLEOTIDE SEQUENCE [LARGE SCALE GENOMIC DNA]</scope>
    <source>
        <strain evidence="16 17">Zug</strain>
    </source>
</reference>
<dbReference type="Gene3D" id="3.40.50.300">
    <property type="entry name" value="P-loop containing nucleotide triphosphate hydrolases"/>
    <property type="match status" value="2"/>
</dbReference>
<comment type="caution">
    <text evidence="16">The sequence shown here is derived from an EMBL/GenBank/DDBJ whole genome shotgun (WGS) entry which is preliminary data.</text>
</comment>
<evidence type="ECO:0000256" key="8">
    <source>
        <dbReference type="ARBA" id="ARBA00023125"/>
    </source>
</evidence>
<dbReference type="GO" id="GO:0016787">
    <property type="term" value="F:hydrolase activity"/>
    <property type="evidence" value="ECO:0007669"/>
    <property type="project" value="UniProtKB-KW"/>
</dbReference>
<evidence type="ECO:0000256" key="9">
    <source>
        <dbReference type="ARBA" id="ARBA00023204"/>
    </source>
</evidence>
<dbReference type="GO" id="GO:0003678">
    <property type="term" value="F:DNA helicase activity"/>
    <property type="evidence" value="ECO:0007669"/>
    <property type="project" value="TreeGrafter"/>
</dbReference>
<organism evidence="16 17">
    <name type="scientific">Candidatus Methylomirabilis limnetica</name>
    <dbReference type="NCBI Taxonomy" id="2033718"/>
    <lineage>
        <taxon>Bacteria</taxon>
        <taxon>Candidatus Methylomirabilota</taxon>
        <taxon>Candidatus Methylomirabilia</taxon>
        <taxon>Candidatus Methylomirabilales</taxon>
        <taxon>Candidatus Methylomirabilaceae</taxon>
        <taxon>Candidatus Methylomirabilis</taxon>
    </lineage>
</organism>
<keyword evidence="2 13" id="KW-0963">Cytoplasm</keyword>
<keyword evidence="9 13" id="KW-0234">DNA repair</keyword>
<evidence type="ECO:0000256" key="4">
    <source>
        <dbReference type="ARBA" id="ARBA00022763"/>
    </source>
</evidence>
<keyword evidence="7 13" id="KW-0067">ATP-binding</keyword>
<dbReference type="GO" id="GO:0005524">
    <property type="term" value="F:ATP binding"/>
    <property type="evidence" value="ECO:0007669"/>
    <property type="project" value="UniProtKB-UniRule"/>
</dbReference>
<dbReference type="PROSITE" id="PS51194">
    <property type="entry name" value="HELICASE_CTER"/>
    <property type="match status" value="1"/>
</dbReference>
<evidence type="ECO:0000259" key="14">
    <source>
        <dbReference type="PROSITE" id="PS51192"/>
    </source>
</evidence>
<feature type="domain" description="Helicase ATP-binding" evidence="14">
    <location>
        <begin position="589"/>
        <end position="750"/>
    </location>
</feature>
<dbReference type="GO" id="GO:0006355">
    <property type="term" value="P:regulation of DNA-templated transcription"/>
    <property type="evidence" value="ECO:0007669"/>
    <property type="project" value="UniProtKB-UniRule"/>
</dbReference>
<dbReference type="Pfam" id="PF03461">
    <property type="entry name" value="TRCF"/>
    <property type="match status" value="1"/>
</dbReference>
<dbReference type="EMBL" id="NVQC01000029">
    <property type="protein sequence ID" value="PTL35151.1"/>
    <property type="molecule type" value="Genomic_DNA"/>
</dbReference>
<dbReference type="PROSITE" id="PS51192">
    <property type="entry name" value="HELICASE_ATP_BIND_1"/>
    <property type="match status" value="1"/>
</dbReference>
<dbReference type="InterPro" id="IPR027417">
    <property type="entry name" value="P-loop_NTPase"/>
</dbReference>
<evidence type="ECO:0000259" key="15">
    <source>
        <dbReference type="PROSITE" id="PS51194"/>
    </source>
</evidence>
<keyword evidence="3 13" id="KW-0547">Nucleotide-binding</keyword>
<evidence type="ECO:0000256" key="11">
    <source>
        <dbReference type="ARBA" id="ARBA00061399"/>
    </source>
</evidence>
<comment type="similarity">
    <text evidence="10 13">In the N-terminal section; belongs to the UvrB family.</text>
</comment>
<dbReference type="FunFam" id="3.40.50.300:FF:000546">
    <property type="entry name" value="Transcription-repair-coupling factor"/>
    <property type="match status" value="1"/>
</dbReference>
<dbReference type="Gene3D" id="2.40.10.170">
    <property type="match status" value="1"/>
</dbReference>
<evidence type="ECO:0000256" key="2">
    <source>
        <dbReference type="ARBA" id="ARBA00022490"/>
    </source>
</evidence>
<dbReference type="Proteomes" id="UP000241436">
    <property type="component" value="Unassembled WGS sequence"/>
</dbReference>
<dbReference type="PANTHER" id="PTHR47964:SF1">
    <property type="entry name" value="ATP-DEPENDENT DNA HELICASE HOMOLOG RECG, CHLOROPLASTIC"/>
    <property type="match status" value="1"/>
</dbReference>
<dbReference type="NCBIfam" id="TIGR00580">
    <property type="entry name" value="mfd"/>
    <property type="match status" value="1"/>
</dbReference>
<dbReference type="Gene3D" id="3.30.2060.10">
    <property type="entry name" value="Penicillin-binding protein 1b domain"/>
    <property type="match status" value="1"/>
</dbReference>
<comment type="similarity">
    <text evidence="11 13">In the C-terminal section; belongs to the helicase family. RecG subfamily.</text>
</comment>
<dbReference type="SMART" id="SM00982">
    <property type="entry name" value="TRCF"/>
    <property type="match status" value="1"/>
</dbReference>
<dbReference type="InterPro" id="IPR003711">
    <property type="entry name" value="CarD-like/TRCF_RID"/>
</dbReference>
<dbReference type="Pfam" id="PF02559">
    <property type="entry name" value="CarD_TRCF_RID"/>
    <property type="match status" value="1"/>
</dbReference>
<dbReference type="PANTHER" id="PTHR47964">
    <property type="entry name" value="ATP-DEPENDENT DNA HELICASE HOMOLOG RECG, CHLOROPLASTIC"/>
    <property type="match status" value="1"/>
</dbReference>
<dbReference type="SUPFAM" id="SSF52540">
    <property type="entry name" value="P-loop containing nucleoside triphosphate hydrolases"/>
    <property type="match status" value="4"/>
</dbReference>
<keyword evidence="8 13" id="KW-0238">DNA-binding</keyword>
<evidence type="ECO:0000256" key="1">
    <source>
        <dbReference type="ARBA" id="ARBA00004496"/>
    </source>
</evidence>
<evidence type="ECO:0000313" key="16">
    <source>
        <dbReference type="EMBL" id="PTL35151.1"/>
    </source>
</evidence>
<dbReference type="GO" id="GO:0003684">
    <property type="term" value="F:damaged DNA binding"/>
    <property type="evidence" value="ECO:0007669"/>
    <property type="project" value="InterPro"/>
</dbReference>
<evidence type="ECO:0000256" key="12">
    <source>
        <dbReference type="ARBA" id="ARBA00070128"/>
    </source>
</evidence>
<comment type="function">
    <text evidence="13">Couples transcription and DNA repair by recognizing RNA polymerase (RNAP) stalled at DNA lesions. Mediates ATP-dependent release of RNAP and its truncated transcript from the DNA, and recruitment of nucleotide excision repair machinery to the damaged site.</text>
</comment>
<dbReference type="SUPFAM" id="SSF141259">
    <property type="entry name" value="CarD-like"/>
    <property type="match status" value="1"/>
</dbReference>
<dbReference type="Pfam" id="PF17757">
    <property type="entry name" value="UvrB_inter"/>
    <property type="match status" value="1"/>
</dbReference>
<dbReference type="SUPFAM" id="SSF143517">
    <property type="entry name" value="TRCF domain-like"/>
    <property type="match status" value="1"/>
</dbReference>
<evidence type="ECO:0000313" key="17">
    <source>
        <dbReference type="Proteomes" id="UP000241436"/>
    </source>
</evidence>